<keyword evidence="3" id="KW-1185">Reference proteome</keyword>
<name>A0AA89AM77_9ASTE</name>
<gene>
    <name evidence="2" type="ORF">RJ639_014819</name>
</gene>
<evidence type="ECO:0000313" key="3">
    <source>
        <dbReference type="Proteomes" id="UP001188597"/>
    </source>
</evidence>
<feature type="region of interest" description="Disordered" evidence="1">
    <location>
        <begin position="190"/>
        <end position="232"/>
    </location>
</feature>
<accession>A0AA89AM77</accession>
<sequence>MPKELLQSSLRPILVNLAHTKNLSMPLLQGLAHLLELLSNWFNVALGGKLLEHLKKWLEPEKLAQCQKSWKAGEEPKIAAAIIDLFHLLPSAAGKFLDELVTLTIDLEVALPAGQFYSEINSPYRLPLTKFLNRYPPINRFFPYSYSKLSRFMYIIRSDAGQPLREELAKSPEKILSSAFPEYLPKSDASNLQGSLTAPTLMGDDGLISPQPECPNPPAANPGAMPDECPTG</sequence>
<organism evidence="2 3">
    <name type="scientific">Escallonia herrerae</name>
    <dbReference type="NCBI Taxonomy" id="1293975"/>
    <lineage>
        <taxon>Eukaryota</taxon>
        <taxon>Viridiplantae</taxon>
        <taxon>Streptophyta</taxon>
        <taxon>Embryophyta</taxon>
        <taxon>Tracheophyta</taxon>
        <taxon>Spermatophyta</taxon>
        <taxon>Magnoliopsida</taxon>
        <taxon>eudicotyledons</taxon>
        <taxon>Gunneridae</taxon>
        <taxon>Pentapetalae</taxon>
        <taxon>asterids</taxon>
        <taxon>campanulids</taxon>
        <taxon>Escalloniales</taxon>
        <taxon>Escalloniaceae</taxon>
        <taxon>Escallonia</taxon>
    </lineage>
</organism>
<dbReference type="EMBL" id="JAVXUP010001837">
    <property type="protein sequence ID" value="KAK3007682.1"/>
    <property type="molecule type" value="Genomic_DNA"/>
</dbReference>
<dbReference type="AlphaFoldDB" id="A0AA89AM77"/>
<proteinExistence type="predicted"/>
<evidence type="ECO:0000256" key="1">
    <source>
        <dbReference type="SAM" id="MobiDB-lite"/>
    </source>
</evidence>
<dbReference type="Pfam" id="PF20206">
    <property type="entry name" value="Tra1_ring"/>
    <property type="match status" value="1"/>
</dbReference>
<dbReference type="Proteomes" id="UP001188597">
    <property type="component" value="Unassembled WGS sequence"/>
</dbReference>
<evidence type="ECO:0000313" key="2">
    <source>
        <dbReference type="EMBL" id="KAK3007682.1"/>
    </source>
</evidence>
<comment type="caution">
    <text evidence="2">The sequence shown here is derived from an EMBL/GenBank/DDBJ whole genome shotgun (WGS) entry which is preliminary data.</text>
</comment>
<protein>
    <submittedName>
        <fullName evidence="2">Uncharacterized protein</fullName>
    </submittedName>
</protein>
<reference evidence="2" key="1">
    <citation type="submission" date="2022-12" db="EMBL/GenBank/DDBJ databases">
        <title>Draft genome assemblies for two species of Escallonia (Escalloniales).</title>
        <authorList>
            <person name="Chanderbali A."/>
            <person name="Dervinis C."/>
            <person name="Anghel I."/>
            <person name="Soltis D."/>
            <person name="Soltis P."/>
            <person name="Zapata F."/>
        </authorList>
    </citation>
    <scope>NUCLEOTIDE SEQUENCE</scope>
    <source>
        <strain evidence="2">UCBG64.0493</strain>
        <tissue evidence="2">Leaf</tissue>
    </source>
</reference>
<dbReference type="InterPro" id="IPR046805">
    <property type="entry name" value="Tra1_ring"/>
</dbReference>